<accession>A0ABV0LWP2</accession>
<comment type="caution">
    <text evidence="1">The sequence shown here is derived from an EMBL/GenBank/DDBJ whole genome shotgun (WGS) entry which is preliminary data.</text>
</comment>
<name>A0ABV0LWP2_9HYPH</name>
<dbReference type="Proteomes" id="UP001496627">
    <property type="component" value="Unassembled WGS sequence"/>
</dbReference>
<gene>
    <name evidence="1" type="ORF">ABK249_02860</name>
</gene>
<reference evidence="1 2" key="1">
    <citation type="submission" date="2024-05" db="EMBL/GenBank/DDBJ databases">
        <title>Neorhizobium sp. Rsf11, a plant growth promoting and heavy metal resistant PAH-degrader.</title>
        <authorList>
            <person name="Golubev S.N."/>
            <person name="Muratova A.Y."/>
            <person name="Markelova M.I."/>
        </authorList>
    </citation>
    <scope>NUCLEOTIDE SEQUENCE [LARGE SCALE GENOMIC DNA]</scope>
    <source>
        <strain evidence="1 2">Rsf11</strain>
    </source>
</reference>
<organism evidence="1 2">
    <name type="scientific">Neorhizobium phenanthreniclasticum</name>
    <dbReference type="NCBI Taxonomy" id="3157917"/>
    <lineage>
        <taxon>Bacteria</taxon>
        <taxon>Pseudomonadati</taxon>
        <taxon>Pseudomonadota</taxon>
        <taxon>Alphaproteobacteria</taxon>
        <taxon>Hyphomicrobiales</taxon>
        <taxon>Rhizobiaceae</taxon>
        <taxon>Rhizobium/Agrobacterium group</taxon>
        <taxon>Neorhizobium</taxon>
    </lineage>
</organism>
<evidence type="ECO:0000313" key="2">
    <source>
        <dbReference type="Proteomes" id="UP001496627"/>
    </source>
</evidence>
<sequence>MIRFEPIPQPKLCMPPRIVRSLEERMADDMRELHFSDRPVNEETLIERGWTKPTIKRLAPTATEIARRKSIRQVSA</sequence>
<protein>
    <submittedName>
        <fullName evidence="1">Uncharacterized protein</fullName>
    </submittedName>
</protein>
<evidence type="ECO:0000313" key="1">
    <source>
        <dbReference type="EMBL" id="MEQ1403863.1"/>
    </source>
</evidence>
<dbReference type="RefSeq" id="WP_348862165.1">
    <property type="nucleotide sequence ID" value="NZ_JBEAAL010000001.1"/>
</dbReference>
<dbReference type="EMBL" id="JBEAAL010000001">
    <property type="protein sequence ID" value="MEQ1403863.1"/>
    <property type="molecule type" value="Genomic_DNA"/>
</dbReference>
<proteinExistence type="predicted"/>
<keyword evidence="2" id="KW-1185">Reference proteome</keyword>